<dbReference type="GO" id="GO:0016787">
    <property type="term" value="F:hydrolase activity"/>
    <property type="evidence" value="ECO:0007669"/>
    <property type="project" value="UniProtKB-KW"/>
</dbReference>
<proteinExistence type="predicted"/>
<reference evidence="1 2" key="1">
    <citation type="submission" date="2020-02" db="EMBL/GenBank/DDBJ databases">
        <title>Draft genome sequence of Haematococcus lacustris strain NIES-144.</title>
        <authorList>
            <person name="Morimoto D."/>
            <person name="Nakagawa S."/>
            <person name="Yoshida T."/>
            <person name="Sawayama S."/>
        </authorList>
    </citation>
    <scope>NUCLEOTIDE SEQUENCE [LARGE SCALE GENOMIC DNA]</scope>
    <source>
        <strain evidence="1 2">NIES-144</strain>
    </source>
</reference>
<comment type="caution">
    <text evidence="1">The sequence shown here is derived from an EMBL/GenBank/DDBJ whole genome shotgun (WGS) entry which is preliminary data.</text>
</comment>
<evidence type="ECO:0000313" key="2">
    <source>
        <dbReference type="Proteomes" id="UP000485058"/>
    </source>
</evidence>
<dbReference type="EMBL" id="BLLF01000860">
    <property type="protein sequence ID" value="GFH15503.1"/>
    <property type="molecule type" value="Genomic_DNA"/>
</dbReference>
<sequence length="147" mass="16160">MLADKPSLGSGVGLTVALAPVVYVKYIQSQVMVAFCIQSNTSLLYRSLPSQEFLFMAGPTQALFLNGVCQVPITTPTCVLYNEPRPRFMRFNYGPEYNLRAIKNPFFLVSGGVDVLSAPRDIALTRSMLQQASALVGTHHIADYSHM</sequence>
<dbReference type="Gene3D" id="3.40.50.1820">
    <property type="entry name" value="alpha/beta hydrolase"/>
    <property type="match status" value="1"/>
</dbReference>
<keyword evidence="1" id="KW-0378">Hydrolase</keyword>
<protein>
    <submittedName>
        <fullName evidence="1">AB hydrolase-1 domain-containing protein</fullName>
    </submittedName>
</protein>
<name>A0A699YYZ1_HAELA</name>
<accession>A0A699YYZ1</accession>
<dbReference type="AlphaFoldDB" id="A0A699YYZ1"/>
<dbReference type="InterPro" id="IPR029058">
    <property type="entry name" value="AB_hydrolase_fold"/>
</dbReference>
<evidence type="ECO:0000313" key="1">
    <source>
        <dbReference type="EMBL" id="GFH15503.1"/>
    </source>
</evidence>
<keyword evidence="2" id="KW-1185">Reference proteome</keyword>
<dbReference type="Proteomes" id="UP000485058">
    <property type="component" value="Unassembled WGS sequence"/>
</dbReference>
<gene>
    <name evidence="1" type="ORF">HaLaN_11742</name>
</gene>
<organism evidence="1 2">
    <name type="scientific">Haematococcus lacustris</name>
    <name type="common">Green alga</name>
    <name type="synonym">Haematococcus pluvialis</name>
    <dbReference type="NCBI Taxonomy" id="44745"/>
    <lineage>
        <taxon>Eukaryota</taxon>
        <taxon>Viridiplantae</taxon>
        <taxon>Chlorophyta</taxon>
        <taxon>core chlorophytes</taxon>
        <taxon>Chlorophyceae</taxon>
        <taxon>CS clade</taxon>
        <taxon>Chlamydomonadales</taxon>
        <taxon>Haematococcaceae</taxon>
        <taxon>Haematococcus</taxon>
    </lineage>
</organism>